<dbReference type="SUPFAM" id="SSF56300">
    <property type="entry name" value="Metallo-dependent phosphatases"/>
    <property type="match status" value="1"/>
</dbReference>
<dbReference type="Pfam" id="PF02872">
    <property type="entry name" value="5_nucleotid_C"/>
    <property type="match status" value="1"/>
</dbReference>
<evidence type="ECO:0000256" key="3">
    <source>
        <dbReference type="RuleBase" id="RU362119"/>
    </source>
</evidence>
<dbReference type="GO" id="GO:0046872">
    <property type="term" value="F:metal ion binding"/>
    <property type="evidence" value="ECO:0007669"/>
    <property type="project" value="InterPro"/>
</dbReference>
<dbReference type="RefSeq" id="WP_167695968.1">
    <property type="nucleotide sequence ID" value="NZ_CP118181.1"/>
</dbReference>
<dbReference type="GO" id="GO:0009166">
    <property type="term" value="P:nucleotide catabolic process"/>
    <property type="evidence" value="ECO:0007669"/>
    <property type="project" value="InterPro"/>
</dbReference>
<evidence type="ECO:0000256" key="1">
    <source>
        <dbReference type="ARBA" id="ARBA00006654"/>
    </source>
</evidence>
<gene>
    <name evidence="6" type="ORF">HCT48_06725</name>
</gene>
<dbReference type="PANTHER" id="PTHR11575:SF24">
    <property type="entry name" value="5'-NUCLEOTIDASE"/>
    <property type="match status" value="1"/>
</dbReference>
<feature type="domain" description="Calcineurin-like phosphoesterase" evidence="4">
    <location>
        <begin position="31"/>
        <end position="233"/>
    </location>
</feature>
<dbReference type="Gene3D" id="3.90.780.10">
    <property type="entry name" value="5'-Nucleotidase, C-terminal domain"/>
    <property type="match status" value="1"/>
</dbReference>
<evidence type="ECO:0000256" key="2">
    <source>
        <dbReference type="ARBA" id="ARBA00022729"/>
    </source>
</evidence>
<dbReference type="PRINTS" id="PR01607">
    <property type="entry name" value="APYRASEFAMLY"/>
</dbReference>
<sequence length="516" mass="56314">MMKKWFIPLLIVALFGACQKEKPSLVLEVISTTDVHGYALSPNEETIGYATIANYTEMVREAHPHVLLLDAGDYLQGSALTNLTEGADVIQVMNAMHYDAVTVGNHEFDFGWENLLQRQSEATFPLITANVQQVGVGSPFASHQTIEKGGVKIAIVGLTTPETSWKTSAQNVEGWQFLDPITTLTPLINQLKKEHAIIIVLAHLGEEGEYRASDLAHAIPAIDLIIDGHDHTPTITLGNAENNFTPSYGKRIGNTLIVNSGGNAQYLAHTTITLEKGKVVDISAKILNASDEELNAGYTMRPNAQQVVALLEEIHQRSQVILQQVVSYSPIYLDGTREVVRMQESALGRLIADSYRYEAQTDIALMNGGGIRTSIDAGDITLQDLLSVLPFNNTVVRIDLTGAEIRTALEHGLSQYPDANGAFIHGSGFTYSYDLSAPVGSRVVDIWIAETLIDPQATYSLALLNFLATGGDGFTMLDKPIVGEFSSDADILIRYIKAYPEEAFTLIEAPRSWQTS</sequence>
<dbReference type="GO" id="GO:0016788">
    <property type="term" value="F:hydrolase activity, acting on ester bonds"/>
    <property type="evidence" value="ECO:0007669"/>
    <property type="project" value="InterPro"/>
</dbReference>
<dbReference type="InterPro" id="IPR006179">
    <property type="entry name" value="5_nucleotidase/apyrase"/>
</dbReference>
<keyword evidence="2" id="KW-0732">Signal</keyword>
<dbReference type="Pfam" id="PF00149">
    <property type="entry name" value="Metallophos"/>
    <property type="match status" value="1"/>
</dbReference>
<dbReference type="PANTHER" id="PTHR11575">
    <property type="entry name" value="5'-NUCLEOTIDASE-RELATED"/>
    <property type="match status" value="1"/>
</dbReference>
<dbReference type="InterPro" id="IPR036907">
    <property type="entry name" value="5'-Nucleotdase_C_sf"/>
</dbReference>
<dbReference type="Gene3D" id="3.60.21.10">
    <property type="match status" value="1"/>
</dbReference>
<dbReference type="GO" id="GO:0000166">
    <property type="term" value="F:nucleotide binding"/>
    <property type="evidence" value="ECO:0007669"/>
    <property type="project" value="UniProtKB-KW"/>
</dbReference>
<feature type="domain" description="5'-Nucleotidase C-terminal" evidence="5">
    <location>
        <begin position="334"/>
        <end position="478"/>
    </location>
</feature>
<evidence type="ECO:0000259" key="4">
    <source>
        <dbReference type="Pfam" id="PF00149"/>
    </source>
</evidence>
<dbReference type="InterPro" id="IPR029052">
    <property type="entry name" value="Metallo-depent_PP-like"/>
</dbReference>
<keyword evidence="3" id="KW-0547">Nucleotide-binding</keyword>
<comment type="similarity">
    <text evidence="1 3">Belongs to the 5'-nucleotidase family.</text>
</comment>
<comment type="caution">
    <text evidence="6">The sequence shown here is derived from an EMBL/GenBank/DDBJ whole genome shotgun (WGS) entry which is preliminary data.</text>
</comment>
<keyword evidence="7" id="KW-1185">Reference proteome</keyword>
<dbReference type="SUPFAM" id="SSF55816">
    <property type="entry name" value="5'-nucleotidase (syn. UDP-sugar hydrolase), C-terminal domain"/>
    <property type="match status" value="1"/>
</dbReference>
<dbReference type="Proteomes" id="UP000778951">
    <property type="component" value="Unassembled WGS sequence"/>
</dbReference>
<dbReference type="PROSITE" id="PS00786">
    <property type="entry name" value="5_NUCLEOTIDASE_2"/>
    <property type="match status" value="1"/>
</dbReference>
<dbReference type="EMBL" id="JAATLM010000001">
    <property type="protein sequence ID" value="NIZ69898.1"/>
    <property type="molecule type" value="Genomic_DNA"/>
</dbReference>
<protein>
    <submittedName>
        <fullName evidence="6">Bifunctional metallophosphatase/5'-nucleotidase</fullName>
    </submittedName>
</protein>
<evidence type="ECO:0000259" key="5">
    <source>
        <dbReference type="Pfam" id="PF02872"/>
    </source>
</evidence>
<evidence type="ECO:0000313" key="7">
    <source>
        <dbReference type="Proteomes" id="UP000778951"/>
    </source>
</evidence>
<reference evidence="6" key="1">
    <citation type="submission" date="2020-03" db="EMBL/GenBank/DDBJ databases">
        <title>Spirochaetal bacteria isolated from arthropods constitute a novel genus Entomospira genus novum within the order Spirochaetales.</title>
        <authorList>
            <person name="Grana-Miraglia L."/>
            <person name="Sikutova S."/>
            <person name="Fingerle V."/>
            <person name="Sing A."/>
            <person name="Castillo-Ramirez S."/>
            <person name="Margos G."/>
            <person name="Rudolf I."/>
        </authorList>
    </citation>
    <scope>NUCLEOTIDE SEQUENCE</scope>
    <source>
        <strain evidence="6">BR149</strain>
    </source>
</reference>
<dbReference type="AlphaFoldDB" id="A0A968GGY9"/>
<keyword evidence="3" id="KW-0378">Hydrolase</keyword>
<proteinExistence type="inferred from homology"/>
<dbReference type="CDD" id="cd00845">
    <property type="entry name" value="MPP_UshA_N_like"/>
    <property type="match status" value="1"/>
</dbReference>
<dbReference type="InterPro" id="IPR008334">
    <property type="entry name" value="5'-Nucleotdase_C"/>
</dbReference>
<organism evidence="6 7">
    <name type="scientific">Entomospira culicis</name>
    <dbReference type="NCBI Taxonomy" id="2719989"/>
    <lineage>
        <taxon>Bacteria</taxon>
        <taxon>Pseudomonadati</taxon>
        <taxon>Spirochaetota</taxon>
        <taxon>Spirochaetia</taxon>
        <taxon>Spirochaetales</taxon>
        <taxon>Spirochaetaceae</taxon>
        <taxon>Entomospira</taxon>
    </lineage>
</organism>
<dbReference type="PROSITE" id="PS51257">
    <property type="entry name" value="PROKAR_LIPOPROTEIN"/>
    <property type="match status" value="1"/>
</dbReference>
<dbReference type="InterPro" id="IPR004843">
    <property type="entry name" value="Calcineurin-like_PHP"/>
</dbReference>
<name>A0A968GGY9_9SPIO</name>
<accession>A0A968GGY9</accession>
<evidence type="ECO:0000313" key="6">
    <source>
        <dbReference type="EMBL" id="NIZ69898.1"/>
    </source>
</evidence>
<dbReference type="InterPro" id="IPR006146">
    <property type="entry name" value="5'-Nucleotdase_CS"/>
</dbReference>